<reference evidence="14 15" key="1">
    <citation type="submission" date="2019-03" db="EMBL/GenBank/DDBJ databases">
        <title>Subsurface microbial communities from deep shales in Ohio and West Virginia, USA.</title>
        <authorList>
            <person name="Wrighton K."/>
        </authorList>
    </citation>
    <scope>NUCLEOTIDE SEQUENCE [LARGE SCALE GENOMIC DNA]</scope>
    <source>
        <strain evidence="14 15">MSL 7</strain>
    </source>
</reference>
<feature type="binding site" evidence="12">
    <location>
        <begin position="178"/>
        <end position="179"/>
    </location>
    <ligand>
        <name>S-adenosyl-L-methionine</name>
        <dbReference type="ChEBI" id="CHEBI:59789"/>
    </ligand>
</feature>
<sequence length="360" mass="40469">MHYLKKWRVINLKMKDLKELSRSELIAELKKAGFPSYRGEQVFNWLYKNGVSRTEEMKNIPKKMRKFLDENYNLTDIEEIKRSVAVDGTVKYLWNLDDGENIEGVYLPFPESGRHSACISTQVGCGLGCSFCATGIDGLKRNLTAGEIVDQVIKVQKDISGSNFADPRLSNIVFMGMGEPLANFDNLMQSVEILNADDGLNIGMRKMTISTAGLVPEIRKLAQVNDQIGLAVSLHAPNDRLRNKIMPINKKYNLNQLLTAVLEYIEKTGRRVTFEYVLMDSVNDSPELSVQLAELLRGMNCHVNLIPANPVPELGIERPVQKVIDSFYETLANNGIQVTLRKEMGTQIDAACGQLKRKEN</sequence>
<comment type="similarity">
    <text evidence="12">Belongs to the radical SAM superfamily. RlmN family.</text>
</comment>
<feature type="binding site" evidence="12">
    <location>
        <position position="129"/>
    </location>
    <ligand>
        <name>[4Fe-4S] cluster</name>
        <dbReference type="ChEBI" id="CHEBI:49883"/>
        <note>4Fe-4S-S-AdoMet</note>
    </ligand>
</feature>
<dbReference type="PIRSF" id="PIRSF006004">
    <property type="entry name" value="CHP00048"/>
    <property type="match status" value="1"/>
</dbReference>
<keyword evidence="4 12" id="KW-0698">rRNA processing</keyword>
<feature type="binding site" evidence="12">
    <location>
        <position position="125"/>
    </location>
    <ligand>
        <name>[4Fe-4S] cluster</name>
        <dbReference type="ChEBI" id="CHEBI:49883"/>
        <note>4Fe-4S-S-AdoMet</note>
    </ligand>
</feature>
<keyword evidence="9 12" id="KW-0479">Metal-binding</keyword>
<evidence type="ECO:0000256" key="9">
    <source>
        <dbReference type="ARBA" id="ARBA00022723"/>
    </source>
</evidence>
<evidence type="ECO:0000256" key="3">
    <source>
        <dbReference type="ARBA" id="ARBA00022490"/>
    </source>
</evidence>
<keyword evidence="2 12" id="KW-0004">4Fe-4S</keyword>
<dbReference type="GO" id="GO:0019843">
    <property type="term" value="F:rRNA binding"/>
    <property type="evidence" value="ECO:0007669"/>
    <property type="project" value="UniProtKB-UniRule"/>
</dbReference>
<gene>
    <name evidence="12" type="primary">rlmN</name>
    <name evidence="14" type="ORF">C7957_10919</name>
</gene>
<dbReference type="InterPro" id="IPR004383">
    <property type="entry name" value="rRNA_lsu_MTrfase_RlmN/Cfr"/>
</dbReference>
<dbReference type="GO" id="GO:0051539">
    <property type="term" value="F:4 iron, 4 sulfur cluster binding"/>
    <property type="evidence" value="ECO:0007669"/>
    <property type="project" value="UniProtKB-UniRule"/>
</dbReference>
<dbReference type="FunFam" id="3.20.20.70:FF:000014">
    <property type="entry name" value="Probable dual-specificity RNA methyltransferase RlmN"/>
    <property type="match status" value="1"/>
</dbReference>
<protein>
    <recommendedName>
        <fullName evidence="12">Probable dual-specificity RNA methyltransferase RlmN</fullName>
        <ecNumber evidence="12">2.1.1.192</ecNumber>
    </recommendedName>
    <alternativeName>
        <fullName evidence="12">23S rRNA (adenine(2503)-C(2))-methyltransferase</fullName>
    </alternativeName>
    <alternativeName>
        <fullName evidence="12">23S rRNA m2A2503 methyltransferase</fullName>
    </alternativeName>
    <alternativeName>
        <fullName evidence="12">Ribosomal RNA large subunit methyltransferase N</fullName>
    </alternativeName>
    <alternativeName>
        <fullName evidence="12">tRNA (adenine(37)-C(2))-methyltransferase</fullName>
    </alternativeName>
    <alternativeName>
        <fullName evidence="12">tRNA m2A37 methyltransferase</fullName>
    </alternativeName>
</protein>
<evidence type="ECO:0000256" key="6">
    <source>
        <dbReference type="ARBA" id="ARBA00022679"/>
    </source>
</evidence>
<comment type="caution">
    <text evidence="12">Lacks conserved residue(s) required for the propagation of feature annotation.</text>
</comment>
<feature type="domain" description="Radical SAM core" evidence="13">
    <location>
        <begin position="111"/>
        <end position="347"/>
    </location>
</feature>
<dbReference type="SFLD" id="SFLDF00275">
    <property type="entry name" value="adenosine_C2_methyltransferase"/>
    <property type="match status" value="1"/>
</dbReference>
<feature type="binding site" evidence="12">
    <location>
        <position position="132"/>
    </location>
    <ligand>
        <name>[4Fe-4S] cluster</name>
        <dbReference type="ChEBI" id="CHEBI:49883"/>
        <note>4Fe-4S-S-AdoMet</note>
    </ligand>
</feature>
<keyword evidence="8 12" id="KW-0819">tRNA processing</keyword>
<feature type="binding site" evidence="12">
    <location>
        <position position="309"/>
    </location>
    <ligand>
        <name>S-adenosyl-L-methionine</name>
        <dbReference type="ChEBI" id="CHEBI:59789"/>
    </ligand>
</feature>
<dbReference type="InterPro" id="IPR007197">
    <property type="entry name" value="rSAM"/>
</dbReference>
<dbReference type="AlphaFoldDB" id="A0A4R6S8Q8"/>
<dbReference type="InterPro" id="IPR013785">
    <property type="entry name" value="Aldolase_TIM"/>
</dbReference>
<comment type="catalytic activity">
    <reaction evidence="12">
        <text>adenosine(2503) in 23S rRNA + 2 reduced [2Fe-2S]-[ferredoxin] + 2 S-adenosyl-L-methionine = 2-methyladenosine(2503) in 23S rRNA + 5'-deoxyadenosine + L-methionine + 2 oxidized [2Fe-2S]-[ferredoxin] + S-adenosyl-L-homocysteine</text>
        <dbReference type="Rhea" id="RHEA:42916"/>
        <dbReference type="Rhea" id="RHEA-COMP:10000"/>
        <dbReference type="Rhea" id="RHEA-COMP:10001"/>
        <dbReference type="Rhea" id="RHEA-COMP:10152"/>
        <dbReference type="Rhea" id="RHEA-COMP:10282"/>
        <dbReference type="ChEBI" id="CHEBI:17319"/>
        <dbReference type="ChEBI" id="CHEBI:33737"/>
        <dbReference type="ChEBI" id="CHEBI:33738"/>
        <dbReference type="ChEBI" id="CHEBI:57844"/>
        <dbReference type="ChEBI" id="CHEBI:57856"/>
        <dbReference type="ChEBI" id="CHEBI:59789"/>
        <dbReference type="ChEBI" id="CHEBI:74411"/>
        <dbReference type="ChEBI" id="CHEBI:74497"/>
        <dbReference type="EC" id="2.1.1.192"/>
    </reaction>
</comment>
<evidence type="ECO:0000256" key="1">
    <source>
        <dbReference type="ARBA" id="ARBA00004496"/>
    </source>
</evidence>
<dbReference type="GO" id="GO:0005737">
    <property type="term" value="C:cytoplasm"/>
    <property type="evidence" value="ECO:0007669"/>
    <property type="project" value="UniProtKB-SubCell"/>
</dbReference>
<dbReference type="EC" id="2.1.1.192" evidence="12"/>
<dbReference type="InterPro" id="IPR040072">
    <property type="entry name" value="Methyltransferase_A"/>
</dbReference>
<dbReference type="PANTHER" id="PTHR30544">
    <property type="entry name" value="23S RRNA METHYLTRANSFERASE"/>
    <property type="match status" value="1"/>
</dbReference>
<keyword evidence="10 12" id="KW-0408">Iron</keyword>
<evidence type="ECO:0000256" key="10">
    <source>
        <dbReference type="ARBA" id="ARBA00023004"/>
    </source>
</evidence>
<dbReference type="PROSITE" id="PS51918">
    <property type="entry name" value="RADICAL_SAM"/>
    <property type="match status" value="1"/>
</dbReference>
<dbReference type="GO" id="GO:0030488">
    <property type="term" value="P:tRNA methylation"/>
    <property type="evidence" value="ECO:0007669"/>
    <property type="project" value="UniProtKB-UniRule"/>
</dbReference>
<dbReference type="PANTHER" id="PTHR30544:SF5">
    <property type="entry name" value="RADICAL SAM CORE DOMAIN-CONTAINING PROTEIN"/>
    <property type="match status" value="1"/>
</dbReference>
<dbReference type="Pfam" id="PF04055">
    <property type="entry name" value="Radical_SAM"/>
    <property type="match status" value="1"/>
</dbReference>
<evidence type="ECO:0000256" key="5">
    <source>
        <dbReference type="ARBA" id="ARBA00022603"/>
    </source>
</evidence>
<dbReference type="InterPro" id="IPR048641">
    <property type="entry name" value="RlmN_N"/>
</dbReference>
<dbReference type="GO" id="GO:0002935">
    <property type="term" value="F:tRNA (adenine(37)-C2)-methyltransferase activity"/>
    <property type="evidence" value="ECO:0007669"/>
    <property type="project" value="UniProtKB-UniRule"/>
</dbReference>
<comment type="catalytic activity">
    <reaction evidence="12">
        <text>adenosine(37) in tRNA + 2 reduced [2Fe-2S]-[ferredoxin] + 2 S-adenosyl-L-methionine = 2-methyladenosine(37) in tRNA + 5'-deoxyadenosine + L-methionine + 2 oxidized [2Fe-2S]-[ferredoxin] + S-adenosyl-L-homocysteine</text>
        <dbReference type="Rhea" id="RHEA:43332"/>
        <dbReference type="Rhea" id="RHEA-COMP:10000"/>
        <dbReference type="Rhea" id="RHEA-COMP:10001"/>
        <dbReference type="Rhea" id="RHEA-COMP:10162"/>
        <dbReference type="Rhea" id="RHEA-COMP:10485"/>
        <dbReference type="ChEBI" id="CHEBI:17319"/>
        <dbReference type="ChEBI" id="CHEBI:33737"/>
        <dbReference type="ChEBI" id="CHEBI:33738"/>
        <dbReference type="ChEBI" id="CHEBI:57844"/>
        <dbReference type="ChEBI" id="CHEBI:57856"/>
        <dbReference type="ChEBI" id="CHEBI:59789"/>
        <dbReference type="ChEBI" id="CHEBI:74411"/>
        <dbReference type="ChEBI" id="CHEBI:74497"/>
        <dbReference type="EC" id="2.1.1.192"/>
    </reaction>
</comment>
<comment type="function">
    <text evidence="12">Specifically methylates position 2 of adenine 2503 in 23S rRNA and position 2 of adenine 37 in tRNAs.</text>
</comment>
<feature type="active site" description="S-methylcysteine intermediate" evidence="12">
    <location>
        <position position="352"/>
    </location>
</feature>
<dbReference type="InterPro" id="IPR027492">
    <property type="entry name" value="RNA_MTrfase_RlmN"/>
</dbReference>
<dbReference type="SFLD" id="SFLDG01062">
    <property type="entry name" value="methyltransferase_(Class_A)"/>
    <property type="match status" value="1"/>
</dbReference>
<evidence type="ECO:0000256" key="7">
    <source>
        <dbReference type="ARBA" id="ARBA00022691"/>
    </source>
</evidence>
<accession>A0A4R6S8Q8</accession>
<feature type="binding site" evidence="12">
    <location>
        <position position="210"/>
    </location>
    <ligand>
        <name>S-adenosyl-L-methionine</name>
        <dbReference type="ChEBI" id="CHEBI:59789"/>
    </ligand>
</feature>
<dbReference type="SUPFAM" id="SSF102114">
    <property type="entry name" value="Radical SAM enzymes"/>
    <property type="match status" value="1"/>
</dbReference>
<dbReference type="GO" id="GO:0000049">
    <property type="term" value="F:tRNA binding"/>
    <property type="evidence" value="ECO:0007669"/>
    <property type="project" value="UniProtKB-UniRule"/>
</dbReference>
<comment type="subcellular location">
    <subcellularLocation>
        <location evidence="1 12">Cytoplasm</location>
    </subcellularLocation>
</comment>
<evidence type="ECO:0000256" key="11">
    <source>
        <dbReference type="ARBA" id="ARBA00023014"/>
    </source>
</evidence>
<proteinExistence type="inferred from homology"/>
<evidence type="ECO:0000256" key="2">
    <source>
        <dbReference type="ARBA" id="ARBA00022485"/>
    </source>
</evidence>
<dbReference type="HAMAP" id="MF_01849">
    <property type="entry name" value="RNA_methyltr_RlmN"/>
    <property type="match status" value="1"/>
</dbReference>
<keyword evidence="7 12" id="KW-0949">S-adenosyl-L-methionine</keyword>
<dbReference type="InterPro" id="IPR058240">
    <property type="entry name" value="rSAM_sf"/>
</dbReference>
<comment type="miscellaneous">
    <text evidence="12">Reaction proceeds by a ping-pong mechanism involving intermediate methylation of a conserved cysteine residue.</text>
</comment>
<dbReference type="Proteomes" id="UP000295176">
    <property type="component" value="Unassembled WGS sequence"/>
</dbReference>
<evidence type="ECO:0000313" key="14">
    <source>
        <dbReference type="EMBL" id="TDP95245.1"/>
    </source>
</evidence>
<keyword evidence="3 12" id="KW-0963">Cytoplasm</keyword>
<evidence type="ECO:0000313" key="15">
    <source>
        <dbReference type="Proteomes" id="UP000295176"/>
    </source>
</evidence>
<feature type="active site" description="Proton acceptor" evidence="12">
    <location>
        <position position="103"/>
    </location>
</feature>
<dbReference type="Gene3D" id="3.20.20.70">
    <property type="entry name" value="Aldolase class I"/>
    <property type="match status" value="1"/>
</dbReference>
<dbReference type="Gene3D" id="1.10.150.530">
    <property type="match status" value="1"/>
</dbReference>
<comment type="caution">
    <text evidence="14">The sequence shown here is derived from an EMBL/GenBank/DDBJ whole genome shotgun (WGS) entry which is preliminary data.</text>
</comment>
<organism evidence="14 15">
    <name type="scientific">Halanaerobium saccharolyticum</name>
    <dbReference type="NCBI Taxonomy" id="43595"/>
    <lineage>
        <taxon>Bacteria</taxon>
        <taxon>Bacillati</taxon>
        <taxon>Bacillota</taxon>
        <taxon>Clostridia</taxon>
        <taxon>Halanaerobiales</taxon>
        <taxon>Halanaerobiaceae</taxon>
        <taxon>Halanaerobium</taxon>
    </lineage>
</organism>
<evidence type="ECO:0000256" key="12">
    <source>
        <dbReference type="HAMAP-Rule" id="MF_01849"/>
    </source>
</evidence>
<dbReference type="GO" id="GO:0046872">
    <property type="term" value="F:metal ion binding"/>
    <property type="evidence" value="ECO:0007669"/>
    <property type="project" value="UniProtKB-KW"/>
</dbReference>
<evidence type="ECO:0000259" key="13">
    <source>
        <dbReference type="PROSITE" id="PS51918"/>
    </source>
</evidence>
<dbReference type="GO" id="GO:0070040">
    <property type="term" value="F:rRNA (adenine(2503)-C2-)-methyltransferase activity"/>
    <property type="evidence" value="ECO:0007669"/>
    <property type="project" value="UniProtKB-UniRule"/>
</dbReference>
<dbReference type="SFLD" id="SFLDS00029">
    <property type="entry name" value="Radical_SAM"/>
    <property type="match status" value="1"/>
</dbReference>
<dbReference type="EMBL" id="SNXX01000009">
    <property type="protein sequence ID" value="TDP95245.1"/>
    <property type="molecule type" value="Genomic_DNA"/>
</dbReference>
<dbReference type="GO" id="GO:0070475">
    <property type="term" value="P:rRNA base methylation"/>
    <property type="evidence" value="ECO:0007669"/>
    <property type="project" value="UniProtKB-UniRule"/>
</dbReference>
<comment type="cofactor">
    <cofactor evidence="12">
        <name>[4Fe-4S] cluster</name>
        <dbReference type="ChEBI" id="CHEBI:49883"/>
    </cofactor>
    <text evidence="12">Binds 1 [4Fe-4S] cluster. The cluster is coordinated with 3 cysteines and an exchangeable S-adenosyl-L-methionine.</text>
</comment>
<keyword evidence="6 12" id="KW-0808">Transferase</keyword>
<keyword evidence="11 12" id="KW-0411">Iron-sulfur</keyword>
<keyword evidence="5 12" id="KW-0489">Methyltransferase</keyword>
<dbReference type="Pfam" id="PF21016">
    <property type="entry name" value="RlmN_N"/>
    <property type="match status" value="1"/>
</dbReference>
<keyword evidence="12" id="KW-1015">Disulfide bond</keyword>
<dbReference type="NCBIfam" id="TIGR00048">
    <property type="entry name" value="rRNA_mod_RlmN"/>
    <property type="match status" value="1"/>
</dbReference>
<name>A0A4R6S8Q8_9FIRM</name>
<feature type="binding site" evidence="12">
    <location>
        <begin position="233"/>
        <end position="235"/>
    </location>
    <ligand>
        <name>S-adenosyl-L-methionine</name>
        <dbReference type="ChEBI" id="CHEBI:59789"/>
    </ligand>
</feature>
<dbReference type="CDD" id="cd01335">
    <property type="entry name" value="Radical_SAM"/>
    <property type="match status" value="1"/>
</dbReference>
<evidence type="ECO:0000256" key="4">
    <source>
        <dbReference type="ARBA" id="ARBA00022552"/>
    </source>
</evidence>
<evidence type="ECO:0000256" key="8">
    <source>
        <dbReference type="ARBA" id="ARBA00022694"/>
    </source>
</evidence>